<evidence type="ECO:0000313" key="3">
    <source>
        <dbReference type="Proteomes" id="UP000746690"/>
    </source>
</evidence>
<evidence type="ECO:0000313" key="2">
    <source>
        <dbReference type="EMBL" id="NMH89746.1"/>
    </source>
</evidence>
<keyword evidence="3" id="KW-1185">Reference proteome</keyword>
<reference evidence="2 3" key="1">
    <citation type="submission" date="2020-04" db="EMBL/GenBank/DDBJ databases">
        <title>A Flavivirga sp. nov.</title>
        <authorList>
            <person name="Sun X."/>
        </authorList>
    </citation>
    <scope>NUCLEOTIDE SEQUENCE [LARGE SCALE GENOMIC DNA]</scope>
    <source>
        <strain evidence="2 3">Y03</strain>
    </source>
</reference>
<feature type="compositionally biased region" description="Basic residues" evidence="1">
    <location>
        <begin position="132"/>
        <end position="149"/>
    </location>
</feature>
<gene>
    <name evidence="2" type="ORF">HHX25_19730</name>
</gene>
<feature type="region of interest" description="Disordered" evidence="1">
    <location>
        <begin position="77"/>
        <end position="105"/>
    </location>
</feature>
<organism evidence="2 3">
    <name type="scientific">Flavivirga algicola</name>
    <dbReference type="NCBI Taxonomy" id="2729136"/>
    <lineage>
        <taxon>Bacteria</taxon>
        <taxon>Pseudomonadati</taxon>
        <taxon>Bacteroidota</taxon>
        <taxon>Flavobacteriia</taxon>
        <taxon>Flavobacteriales</taxon>
        <taxon>Flavobacteriaceae</taxon>
        <taxon>Flavivirga</taxon>
    </lineage>
</organism>
<feature type="region of interest" description="Disordered" evidence="1">
    <location>
        <begin position="130"/>
        <end position="149"/>
    </location>
</feature>
<dbReference type="RefSeq" id="WP_169677010.1">
    <property type="nucleotide sequence ID" value="NZ_JABBHF010000015.1"/>
</dbReference>
<sequence>MRKLTVIVIALISIQAIAQTERRDRPERAQKMNNLSAEEMATLKTKKMTLFLDLNESQQIEVQKINLENATLRKKMMEERKARRANGTSQRPTKEERLKMENARLDHKIAMKAKMKKILDKDQYARWEKAQLRKVSKKNGKKKGMNKKK</sequence>
<dbReference type="Proteomes" id="UP000746690">
    <property type="component" value="Unassembled WGS sequence"/>
</dbReference>
<protein>
    <recommendedName>
        <fullName evidence="4">DUF4890 domain-containing protein</fullName>
    </recommendedName>
</protein>
<feature type="compositionally biased region" description="Basic and acidic residues" evidence="1">
    <location>
        <begin position="92"/>
        <end position="105"/>
    </location>
</feature>
<dbReference type="EMBL" id="JABBHF010000015">
    <property type="protein sequence ID" value="NMH89746.1"/>
    <property type="molecule type" value="Genomic_DNA"/>
</dbReference>
<proteinExistence type="predicted"/>
<evidence type="ECO:0008006" key="4">
    <source>
        <dbReference type="Google" id="ProtNLM"/>
    </source>
</evidence>
<accession>A0ABX1S1I1</accession>
<evidence type="ECO:0000256" key="1">
    <source>
        <dbReference type="SAM" id="MobiDB-lite"/>
    </source>
</evidence>
<name>A0ABX1S1I1_9FLAO</name>
<comment type="caution">
    <text evidence="2">The sequence shown here is derived from an EMBL/GenBank/DDBJ whole genome shotgun (WGS) entry which is preliminary data.</text>
</comment>